<feature type="transmembrane region" description="Helical" evidence="4">
    <location>
        <begin position="663"/>
        <end position="684"/>
    </location>
</feature>
<keyword evidence="4" id="KW-0812">Transmembrane</keyword>
<dbReference type="GO" id="GO:0000981">
    <property type="term" value="F:DNA-binding transcription factor activity, RNA polymerase II-specific"/>
    <property type="evidence" value="ECO:0007669"/>
    <property type="project" value="InterPro"/>
</dbReference>
<evidence type="ECO:0000256" key="3">
    <source>
        <dbReference type="SAM" id="MobiDB-lite"/>
    </source>
</evidence>
<keyword evidence="2" id="KW-0539">Nucleus</keyword>
<feature type="region of interest" description="Disordered" evidence="3">
    <location>
        <begin position="240"/>
        <end position="271"/>
    </location>
</feature>
<accession>A0A9P9E8N4</accession>
<protein>
    <submittedName>
        <fullName evidence="6">Fungal-specific transcription factor domain-containing protein</fullName>
    </submittedName>
</protein>
<evidence type="ECO:0000256" key="1">
    <source>
        <dbReference type="ARBA" id="ARBA00022723"/>
    </source>
</evidence>
<dbReference type="PROSITE" id="PS00463">
    <property type="entry name" value="ZN2_CY6_FUNGAL_1"/>
    <property type="match status" value="1"/>
</dbReference>
<dbReference type="SMART" id="SM00066">
    <property type="entry name" value="GAL4"/>
    <property type="match status" value="1"/>
</dbReference>
<keyword evidence="7" id="KW-1185">Reference proteome</keyword>
<dbReference type="CDD" id="cd12148">
    <property type="entry name" value="fungal_TF_MHR"/>
    <property type="match status" value="1"/>
</dbReference>
<dbReference type="PANTHER" id="PTHR46910">
    <property type="entry name" value="TRANSCRIPTION FACTOR PDR1"/>
    <property type="match status" value="1"/>
</dbReference>
<feature type="domain" description="Zn(2)-C6 fungal-type" evidence="5">
    <location>
        <begin position="38"/>
        <end position="67"/>
    </location>
</feature>
<dbReference type="PANTHER" id="PTHR46910:SF25">
    <property type="entry name" value="ABC-TRANSPORTER-REGULATING TRANSCRIPTION FACTOR"/>
    <property type="match status" value="1"/>
</dbReference>
<comment type="caution">
    <text evidence="6">The sequence shown here is derived from an EMBL/GenBank/DDBJ whole genome shotgun (WGS) entry which is preliminary data.</text>
</comment>
<evidence type="ECO:0000313" key="6">
    <source>
        <dbReference type="EMBL" id="KAH7133890.1"/>
    </source>
</evidence>
<dbReference type="AlphaFoldDB" id="A0A9P9E8N4"/>
<dbReference type="InterPro" id="IPR001138">
    <property type="entry name" value="Zn2Cys6_DnaBD"/>
</dbReference>
<feature type="region of interest" description="Disordered" evidence="3">
    <location>
        <begin position="1"/>
        <end position="37"/>
    </location>
</feature>
<dbReference type="CDD" id="cd00067">
    <property type="entry name" value="GAL4"/>
    <property type="match status" value="1"/>
</dbReference>
<dbReference type="InterPro" id="IPR036864">
    <property type="entry name" value="Zn2-C6_fun-type_DNA-bd_sf"/>
</dbReference>
<evidence type="ECO:0000256" key="2">
    <source>
        <dbReference type="ARBA" id="ARBA00023242"/>
    </source>
</evidence>
<dbReference type="GO" id="GO:0003677">
    <property type="term" value="F:DNA binding"/>
    <property type="evidence" value="ECO:0007669"/>
    <property type="project" value="InterPro"/>
</dbReference>
<organism evidence="6 7">
    <name type="scientific">Dactylonectria macrodidyma</name>
    <dbReference type="NCBI Taxonomy" id="307937"/>
    <lineage>
        <taxon>Eukaryota</taxon>
        <taxon>Fungi</taxon>
        <taxon>Dikarya</taxon>
        <taxon>Ascomycota</taxon>
        <taxon>Pezizomycotina</taxon>
        <taxon>Sordariomycetes</taxon>
        <taxon>Hypocreomycetidae</taxon>
        <taxon>Hypocreales</taxon>
        <taxon>Nectriaceae</taxon>
        <taxon>Dactylonectria</taxon>
    </lineage>
</organism>
<reference evidence="6" key="1">
    <citation type="journal article" date="2021" name="Nat. Commun.">
        <title>Genetic determinants of endophytism in the Arabidopsis root mycobiome.</title>
        <authorList>
            <person name="Mesny F."/>
            <person name="Miyauchi S."/>
            <person name="Thiergart T."/>
            <person name="Pickel B."/>
            <person name="Atanasova L."/>
            <person name="Karlsson M."/>
            <person name="Huettel B."/>
            <person name="Barry K.W."/>
            <person name="Haridas S."/>
            <person name="Chen C."/>
            <person name="Bauer D."/>
            <person name="Andreopoulos W."/>
            <person name="Pangilinan J."/>
            <person name="LaButti K."/>
            <person name="Riley R."/>
            <person name="Lipzen A."/>
            <person name="Clum A."/>
            <person name="Drula E."/>
            <person name="Henrissat B."/>
            <person name="Kohler A."/>
            <person name="Grigoriev I.V."/>
            <person name="Martin F.M."/>
            <person name="Hacquard S."/>
        </authorList>
    </citation>
    <scope>NUCLEOTIDE SEQUENCE</scope>
    <source>
        <strain evidence="6">MPI-CAGE-AT-0147</strain>
    </source>
</reference>
<evidence type="ECO:0000259" key="5">
    <source>
        <dbReference type="PROSITE" id="PS50048"/>
    </source>
</evidence>
<sequence>MTDVPLPQSPLSEDGESRAASPRSVVTNPRRRTKSSQACDRCRSKKIKCNGVQPCKSCLDKATSCSYETMTRRTRGSARERANLLQAQLDHAQMLLRSAGVIDPNLATPPSQPHENTQNCIDVLLHAASLPSAQMNLSEYSHSICTNSNDHCQPDDQHLIAQSSHQKEPEPTVPYLFSPQLSLGTTLNHIDSVSNDNVSSDILPTTSPDTIREALSTARCTSNSANDRHPLETIIRDLDQIGPSGSTLFGNDEDDPEVEEPPSRDEHHGPTSYLSICVSPGIGWIASKIGHSNFTNCAKTLMSSIRHRLRLNKRISKERIDDPDPNTAWKYSRAYFEDSAISTFYLINRQSFEARLIWHFENPSTSQDDSVWFAVRNIVFATGCRALMAKSHSWTESQSQSWKYFENALHVETDLIHGEYGFAAIRVLLAMAIFCEAGSGQKLEYMLVGCALRIAQSKGLHLRSNASRMSPEEDTKRSWLFWSLYCFEKHLSLRSGRPSAINDDDISCELPSKAPDGNPHKLEWFLYAVRLGKISSSIIQKFSTVKARQQPLSHVAKLVHQHDQELRRWYQDVPDLYRQNPAQKTIGLPSGILDEHLHYLGLSYHGCLSVVHCILAHPWNIPGQVKDHDKDVQEALQNSVQALAKSSRDIILTTRSIKVSSMVPAWLLFYYPLIGMINMFICILNSPTSESTPRDISLLEMVAGYFGYLDYSSDATISFSFTASLGTWARQAVSNANAQQENLLASNPLPTTPHEVDFGEMNFFNEIGDFTFDQMAFEEWPSFLPRLP</sequence>
<keyword evidence="4" id="KW-1133">Transmembrane helix</keyword>
<feature type="compositionally biased region" description="Acidic residues" evidence="3">
    <location>
        <begin position="251"/>
        <end position="260"/>
    </location>
</feature>
<dbReference type="Gene3D" id="4.10.240.10">
    <property type="entry name" value="Zn(2)-C6 fungal-type DNA-binding domain"/>
    <property type="match status" value="1"/>
</dbReference>
<dbReference type="InterPro" id="IPR007219">
    <property type="entry name" value="XnlR_reg_dom"/>
</dbReference>
<dbReference type="EMBL" id="JAGMUV010000015">
    <property type="protein sequence ID" value="KAH7133890.1"/>
    <property type="molecule type" value="Genomic_DNA"/>
</dbReference>
<dbReference type="Pfam" id="PF00172">
    <property type="entry name" value="Zn_clus"/>
    <property type="match status" value="1"/>
</dbReference>
<gene>
    <name evidence="6" type="ORF">EDB81DRAFT_805241</name>
</gene>
<proteinExistence type="predicted"/>
<name>A0A9P9E8N4_9HYPO</name>
<dbReference type="InterPro" id="IPR050987">
    <property type="entry name" value="AtrR-like"/>
</dbReference>
<evidence type="ECO:0000256" key="4">
    <source>
        <dbReference type="SAM" id="Phobius"/>
    </source>
</evidence>
<keyword evidence="4" id="KW-0472">Membrane</keyword>
<dbReference type="Proteomes" id="UP000738349">
    <property type="component" value="Unassembled WGS sequence"/>
</dbReference>
<dbReference type="OrthoDB" id="39175at2759"/>
<dbReference type="SUPFAM" id="SSF57701">
    <property type="entry name" value="Zn2/Cys6 DNA-binding domain"/>
    <property type="match status" value="1"/>
</dbReference>
<evidence type="ECO:0000313" key="7">
    <source>
        <dbReference type="Proteomes" id="UP000738349"/>
    </source>
</evidence>
<dbReference type="GO" id="GO:0008270">
    <property type="term" value="F:zinc ion binding"/>
    <property type="evidence" value="ECO:0007669"/>
    <property type="project" value="InterPro"/>
</dbReference>
<dbReference type="PROSITE" id="PS50048">
    <property type="entry name" value="ZN2_CY6_FUNGAL_2"/>
    <property type="match status" value="1"/>
</dbReference>
<dbReference type="GO" id="GO:0006351">
    <property type="term" value="P:DNA-templated transcription"/>
    <property type="evidence" value="ECO:0007669"/>
    <property type="project" value="InterPro"/>
</dbReference>
<dbReference type="SMART" id="SM00906">
    <property type="entry name" value="Fungal_trans"/>
    <property type="match status" value="1"/>
</dbReference>
<dbReference type="Pfam" id="PF04082">
    <property type="entry name" value="Fungal_trans"/>
    <property type="match status" value="1"/>
</dbReference>
<keyword evidence="1" id="KW-0479">Metal-binding</keyword>